<accession>A0A075R8Z8</accession>
<dbReference type="STRING" id="1042163.BRLA_c035490"/>
<dbReference type="KEGG" id="blr:BRLA_c035490"/>
<proteinExistence type="predicted"/>
<dbReference type="PANTHER" id="PTHR36842">
    <property type="entry name" value="PROTEIN TOLB HOMOLOG"/>
    <property type="match status" value="1"/>
</dbReference>
<evidence type="ECO:0000256" key="2">
    <source>
        <dbReference type="SAM" id="SignalP"/>
    </source>
</evidence>
<dbReference type="Proteomes" id="UP000005850">
    <property type="component" value="Chromosome"/>
</dbReference>
<dbReference type="Gene3D" id="2.120.10.30">
    <property type="entry name" value="TolB, C-terminal domain"/>
    <property type="match status" value="1"/>
</dbReference>
<name>A0A075R8Z8_BRELA</name>
<dbReference type="SUPFAM" id="SSF69304">
    <property type="entry name" value="Tricorn protease N-terminal domain"/>
    <property type="match status" value="2"/>
</dbReference>
<gene>
    <name evidence="3" type="primary">tolB_2</name>
    <name evidence="3" type="ORF">BRLA_c035490</name>
</gene>
<dbReference type="eggNOG" id="COG0823">
    <property type="taxonomic scope" value="Bacteria"/>
</dbReference>
<evidence type="ECO:0000256" key="1">
    <source>
        <dbReference type="SAM" id="MobiDB-lite"/>
    </source>
</evidence>
<feature type="compositionally biased region" description="Acidic residues" evidence="1">
    <location>
        <begin position="627"/>
        <end position="641"/>
    </location>
</feature>
<dbReference type="EMBL" id="CP007806">
    <property type="protein sequence ID" value="AIG27861.1"/>
    <property type="molecule type" value="Genomic_DNA"/>
</dbReference>
<evidence type="ECO:0000313" key="3">
    <source>
        <dbReference type="EMBL" id="AIG27861.1"/>
    </source>
</evidence>
<feature type="region of interest" description="Disordered" evidence="1">
    <location>
        <begin position="620"/>
        <end position="647"/>
    </location>
</feature>
<dbReference type="HOGENOM" id="CLU_423168_0_0_9"/>
<feature type="signal peptide" evidence="2">
    <location>
        <begin position="1"/>
        <end position="28"/>
    </location>
</feature>
<reference evidence="3 4" key="1">
    <citation type="journal article" date="2011" name="J. Bacteriol.">
        <title>Genome sequence of Brevibacillus laterosporus LMG 15441, a pathogen of invertebrates.</title>
        <authorList>
            <person name="Djukic M."/>
            <person name="Poehlein A."/>
            <person name="Thurmer A."/>
            <person name="Daniel R."/>
        </authorList>
    </citation>
    <scope>NUCLEOTIDE SEQUENCE [LARGE SCALE GENOMIC DNA]</scope>
    <source>
        <strain evidence="3 4">LMG 15441</strain>
    </source>
</reference>
<protein>
    <submittedName>
        <fullName evidence="3">Translocation protein TolB</fullName>
    </submittedName>
</protein>
<sequence length="647" mass="73360">MRKKSFQRWIAVFAMATTLISSVNPVFAANYDEEKISVNGDTTATAYGMDFDGDYAVWVEESGKNYSVVLYDVDDESIAKKISSNSSKKVAPRIEGNTVVWAQEEKNGYELYAYDLKKNKERVLTNQHARVTDPEEIAFKDGVVAWKDKRDGGTNIYALEVRNDKEYRISTGGKASHPSIYDDQIVWQDERNGRAELYQNKVGSSKEFKTYWGKAKTAKPIISDDDIVYLNEASGNIEKTQVESSKSKVLTHEKGDEELFDFNGRYLVYGSGSTLYYLDTNKDDLVKINNDFNRKLPPVMSGRYVLYATGKTNNLTLKLFDTKKEKSQTLGKDENIKNMASPAASKNYVAFVKEGKRESRVMLYNVKDRKTITISPEKHEAEHPVVSDSYVVYYDNDDRALVSYDIETGESTKITTKKTDVVEGLYAIYKDHLVWVSGGKRSNTVNLTNLKKNKTSELHDSKLGVRSVAINNQAVALIDGEDDRYQDIVIYDYVDGGRIMKEEAESAKGIGLGDKFAAWSAYNSDTKSKDIFVYSFKLNRTDLLYEEEGDQENPIVSNNIIFYETEVEKGGDAVDKYVMYDRDKHRFRAPFGSDADPSEIAIGGNRLVWLDDRDDEEGLYTSVLGSSDDDDDDDDYDDDYDYFYGKD</sequence>
<evidence type="ECO:0000313" key="4">
    <source>
        <dbReference type="Proteomes" id="UP000005850"/>
    </source>
</evidence>
<dbReference type="InterPro" id="IPR027618">
    <property type="entry name" value="Beta_prop_Msarc"/>
</dbReference>
<feature type="chain" id="PRO_5001709531" evidence="2">
    <location>
        <begin position="29"/>
        <end position="647"/>
    </location>
</feature>
<dbReference type="PANTHER" id="PTHR36842:SF1">
    <property type="entry name" value="PROTEIN TOLB"/>
    <property type="match status" value="1"/>
</dbReference>
<dbReference type="RefSeq" id="WP_003336623.1">
    <property type="nucleotide sequence ID" value="NZ_CP007806.1"/>
</dbReference>
<dbReference type="AlphaFoldDB" id="A0A075R8Z8"/>
<keyword evidence="2" id="KW-0732">Signal</keyword>
<keyword evidence="4" id="KW-1185">Reference proteome</keyword>
<organism evidence="3 4">
    <name type="scientific">Brevibacillus laterosporus LMG 15441</name>
    <dbReference type="NCBI Taxonomy" id="1042163"/>
    <lineage>
        <taxon>Bacteria</taxon>
        <taxon>Bacillati</taxon>
        <taxon>Bacillota</taxon>
        <taxon>Bacilli</taxon>
        <taxon>Bacillales</taxon>
        <taxon>Paenibacillaceae</taxon>
        <taxon>Brevibacillus</taxon>
    </lineage>
</organism>
<dbReference type="InterPro" id="IPR011042">
    <property type="entry name" value="6-blade_b-propeller_TolB-like"/>
</dbReference>
<dbReference type="NCBIfam" id="TIGR04275">
    <property type="entry name" value="beta_prop_Msarc"/>
    <property type="match status" value="1"/>
</dbReference>